<dbReference type="InterPro" id="IPR011990">
    <property type="entry name" value="TPR-like_helical_dom_sf"/>
</dbReference>
<gene>
    <name evidence="2" type="ORF">B0J11DRAFT_579266</name>
</gene>
<dbReference type="Proteomes" id="UP000700596">
    <property type="component" value="Unassembled WGS sequence"/>
</dbReference>
<evidence type="ECO:0000256" key="1">
    <source>
        <dbReference type="SAM" id="MobiDB-lite"/>
    </source>
</evidence>
<dbReference type="Gene3D" id="1.25.40.10">
    <property type="entry name" value="Tetratricopeptide repeat domain"/>
    <property type="match status" value="1"/>
</dbReference>
<dbReference type="AlphaFoldDB" id="A0A9P9DWS5"/>
<dbReference type="SUPFAM" id="SSF48452">
    <property type="entry name" value="TPR-like"/>
    <property type="match status" value="1"/>
</dbReference>
<feature type="compositionally biased region" description="Low complexity" evidence="1">
    <location>
        <begin position="224"/>
        <end position="239"/>
    </location>
</feature>
<reference evidence="2" key="1">
    <citation type="journal article" date="2021" name="Nat. Commun.">
        <title>Genetic determinants of endophytism in the Arabidopsis root mycobiome.</title>
        <authorList>
            <person name="Mesny F."/>
            <person name="Miyauchi S."/>
            <person name="Thiergart T."/>
            <person name="Pickel B."/>
            <person name="Atanasova L."/>
            <person name="Karlsson M."/>
            <person name="Huettel B."/>
            <person name="Barry K.W."/>
            <person name="Haridas S."/>
            <person name="Chen C."/>
            <person name="Bauer D."/>
            <person name="Andreopoulos W."/>
            <person name="Pangilinan J."/>
            <person name="LaButti K."/>
            <person name="Riley R."/>
            <person name="Lipzen A."/>
            <person name="Clum A."/>
            <person name="Drula E."/>
            <person name="Henrissat B."/>
            <person name="Kohler A."/>
            <person name="Grigoriev I.V."/>
            <person name="Martin F.M."/>
            <person name="Hacquard S."/>
        </authorList>
    </citation>
    <scope>NUCLEOTIDE SEQUENCE</scope>
    <source>
        <strain evidence="2">MPI-CAGE-CH-0243</strain>
    </source>
</reference>
<protein>
    <submittedName>
        <fullName evidence="2">Uncharacterized protein</fullName>
    </submittedName>
</protein>
<comment type="caution">
    <text evidence="2">The sequence shown here is derived from an EMBL/GenBank/DDBJ whole genome shotgun (WGS) entry which is preliminary data.</text>
</comment>
<organism evidence="2 3">
    <name type="scientific">Dendryphion nanum</name>
    <dbReference type="NCBI Taxonomy" id="256645"/>
    <lineage>
        <taxon>Eukaryota</taxon>
        <taxon>Fungi</taxon>
        <taxon>Dikarya</taxon>
        <taxon>Ascomycota</taxon>
        <taxon>Pezizomycotina</taxon>
        <taxon>Dothideomycetes</taxon>
        <taxon>Pleosporomycetidae</taxon>
        <taxon>Pleosporales</taxon>
        <taxon>Torulaceae</taxon>
        <taxon>Dendryphion</taxon>
    </lineage>
</organism>
<keyword evidence="3" id="KW-1185">Reference proteome</keyword>
<dbReference type="EMBL" id="JAGMWT010000006">
    <property type="protein sequence ID" value="KAH7126838.1"/>
    <property type="molecule type" value="Genomic_DNA"/>
</dbReference>
<name>A0A9P9DWS5_9PLEO</name>
<evidence type="ECO:0000313" key="2">
    <source>
        <dbReference type="EMBL" id="KAH7126838.1"/>
    </source>
</evidence>
<dbReference type="OrthoDB" id="5328412at2759"/>
<sequence>MPPKRKDFAKSKGKAKAKVLILLIVNKMQNLLILGEAAVPVTENDFLEAADTEEEGAGKWRMGDINKAVRFYNRAIDLYNSGLVRYPTSFDLAYNKANLQYNMSEDARIVAVLGNRIALLEETLHSHRFAISLGTDNTDVLFNTAQVLTSLAEAVLEEGAIDFKKVSARTLLEEAVDIFTKCLDSQQRNYEQTQAEFAKANMEQEQEQDQDQEVSPSGYDARRGSSGASSTSSSAPGDWATVIEPLTPESILETCTAQLGAMTTLISLYGSAEFGNTEVMTQTGLDTARNKIPALINLIQEPPTKVIEESLPGPTLSLGSSPIVDEPESFPKDDAILASANFQAAVADMTFRRNSNLASAIQYASQVEQLFAFPTQEPPMKDGKINIGVINSLSSYSDALIDVASAIMDSSFTDGQVEASEIQWTALSQAQTILTQLATFTATLAPARLAGIFLARGDTDLFRFRLSRLGTAKPTWAKSTAVLVGNAGVFYRGARAYAEKAGAGALETKVTANAKATIAEILKEANGGTVSQKEHWRGTLAKVVDVLTQMVEEGVVDKDDAEGVVKFTS</sequence>
<feature type="region of interest" description="Disordered" evidence="1">
    <location>
        <begin position="198"/>
        <end position="239"/>
    </location>
</feature>
<accession>A0A9P9DWS5</accession>
<proteinExistence type="predicted"/>
<evidence type="ECO:0000313" key="3">
    <source>
        <dbReference type="Proteomes" id="UP000700596"/>
    </source>
</evidence>